<evidence type="ECO:0000256" key="1">
    <source>
        <dbReference type="ARBA" id="ARBA00022598"/>
    </source>
</evidence>
<keyword evidence="3 7" id="KW-0547">Nucleotide-binding</keyword>
<evidence type="ECO:0000256" key="5">
    <source>
        <dbReference type="ARBA" id="ARBA00022840"/>
    </source>
</evidence>
<dbReference type="Gene3D" id="3.40.50.620">
    <property type="entry name" value="HUPs"/>
    <property type="match status" value="1"/>
</dbReference>
<feature type="domain" description="Glutamyl/glutaminyl-tRNA synthetase class Ib catalytic" evidence="8">
    <location>
        <begin position="5"/>
        <end position="306"/>
    </location>
</feature>
<accession>A0A7X0H8X4</accession>
<organism evidence="9 10">
    <name type="scientific">Algisphaera agarilytica</name>
    <dbReference type="NCBI Taxonomy" id="1385975"/>
    <lineage>
        <taxon>Bacteria</taxon>
        <taxon>Pseudomonadati</taxon>
        <taxon>Planctomycetota</taxon>
        <taxon>Phycisphaerae</taxon>
        <taxon>Phycisphaerales</taxon>
        <taxon>Phycisphaeraceae</taxon>
        <taxon>Algisphaera</taxon>
    </lineage>
</organism>
<dbReference type="InterPro" id="IPR020058">
    <property type="entry name" value="Glu/Gln-tRNA-synth_Ib_cat-dom"/>
</dbReference>
<dbReference type="InterPro" id="IPR001412">
    <property type="entry name" value="aa-tRNA-synth_I_CS"/>
</dbReference>
<evidence type="ECO:0000256" key="6">
    <source>
        <dbReference type="ARBA" id="ARBA00023146"/>
    </source>
</evidence>
<evidence type="ECO:0000256" key="2">
    <source>
        <dbReference type="ARBA" id="ARBA00022723"/>
    </source>
</evidence>
<keyword evidence="7" id="KW-0648">Protein biosynthesis</keyword>
<dbReference type="SUPFAM" id="SSF52374">
    <property type="entry name" value="Nucleotidylyl transferase"/>
    <property type="match status" value="1"/>
</dbReference>
<dbReference type="PANTHER" id="PTHR43311:SF1">
    <property type="entry name" value="GLUTAMYL-Q TRNA(ASP) SYNTHETASE"/>
    <property type="match status" value="1"/>
</dbReference>
<dbReference type="GO" id="GO:0004818">
    <property type="term" value="F:glutamate-tRNA ligase activity"/>
    <property type="evidence" value="ECO:0007669"/>
    <property type="project" value="UniProtKB-EC"/>
</dbReference>
<keyword evidence="5 7" id="KW-0067">ATP-binding</keyword>
<evidence type="ECO:0000256" key="3">
    <source>
        <dbReference type="ARBA" id="ARBA00022741"/>
    </source>
</evidence>
<dbReference type="GO" id="GO:0005829">
    <property type="term" value="C:cytosol"/>
    <property type="evidence" value="ECO:0007669"/>
    <property type="project" value="TreeGrafter"/>
</dbReference>
<keyword evidence="6 7" id="KW-0030">Aminoacyl-tRNA synthetase</keyword>
<keyword evidence="10" id="KW-1185">Reference proteome</keyword>
<evidence type="ECO:0000313" key="9">
    <source>
        <dbReference type="EMBL" id="MBB6431450.1"/>
    </source>
</evidence>
<dbReference type="AlphaFoldDB" id="A0A7X0H8X4"/>
<dbReference type="Pfam" id="PF00749">
    <property type="entry name" value="tRNA-synt_1c"/>
    <property type="match status" value="1"/>
</dbReference>
<dbReference type="Proteomes" id="UP000541810">
    <property type="component" value="Unassembled WGS sequence"/>
</dbReference>
<protein>
    <submittedName>
        <fullName evidence="9">Glutamyl-tRNA synthetase</fullName>
        <ecNumber evidence="9">6.1.1.17</ecNumber>
    </submittedName>
</protein>
<dbReference type="NCBIfam" id="NF004315">
    <property type="entry name" value="PRK05710.1-4"/>
    <property type="match status" value="1"/>
</dbReference>
<keyword evidence="2" id="KW-0479">Metal-binding</keyword>
<evidence type="ECO:0000259" key="8">
    <source>
        <dbReference type="Pfam" id="PF00749"/>
    </source>
</evidence>
<evidence type="ECO:0000256" key="4">
    <source>
        <dbReference type="ARBA" id="ARBA00022833"/>
    </source>
</evidence>
<name>A0A7X0H8X4_9BACT</name>
<evidence type="ECO:0000256" key="7">
    <source>
        <dbReference type="RuleBase" id="RU363037"/>
    </source>
</evidence>
<dbReference type="GO" id="GO:0006424">
    <property type="term" value="P:glutamyl-tRNA aminoacylation"/>
    <property type="evidence" value="ECO:0007669"/>
    <property type="project" value="TreeGrafter"/>
</dbReference>
<dbReference type="EC" id="6.1.1.17" evidence="9"/>
<dbReference type="InterPro" id="IPR049940">
    <property type="entry name" value="GluQ/Sye"/>
</dbReference>
<dbReference type="RefSeq" id="WP_184678916.1">
    <property type="nucleotide sequence ID" value="NZ_JACHGY010000001.1"/>
</dbReference>
<evidence type="ECO:0000313" key="10">
    <source>
        <dbReference type="Proteomes" id="UP000541810"/>
    </source>
</evidence>
<dbReference type="PROSITE" id="PS00178">
    <property type="entry name" value="AA_TRNA_LIGASE_I"/>
    <property type="match status" value="1"/>
</dbReference>
<sequence>MTDRVTRLAPSPTGALHLGNMRTFLINWAAARQNGWAIVMRIEDLDGPRVKPEASQQAIDILDWLGMDWDGEAIFQSHDLSRYEEALGALSRKRLTYRCPATRSEILAAASAPHVDDHEQRYPGLYRPENRPADAPPIPEEADTAIRVIVPEGEITFVDELHGPQAVDVQQQVGDFIVQTKAGLPSYQLAVVVDDDHQGVTDIVRGDDLLRSTARQVFLQDALGLSPRPRYYHVPLVLGEDGHRLAKRHGDTRTAMYREQGVRPERIVGLLAWWCGLTDTREELAADEFLRTFDWAKLSPDPIIFTPDDHQWLMQNT</sequence>
<proteinExistence type="inferred from homology"/>
<dbReference type="PRINTS" id="PR00987">
    <property type="entry name" value="TRNASYNTHGLU"/>
</dbReference>
<dbReference type="InterPro" id="IPR000924">
    <property type="entry name" value="Glu/Gln-tRNA-synth"/>
</dbReference>
<comment type="caution">
    <text evidence="9">The sequence shown here is derived from an EMBL/GenBank/DDBJ whole genome shotgun (WGS) entry which is preliminary data.</text>
</comment>
<gene>
    <name evidence="9" type="ORF">HNQ40_003256</name>
</gene>
<reference evidence="9 10" key="1">
    <citation type="submission" date="2020-08" db="EMBL/GenBank/DDBJ databases">
        <title>Genomic Encyclopedia of Type Strains, Phase IV (KMG-IV): sequencing the most valuable type-strain genomes for metagenomic binning, comparative biology and taxonomic classification.</title>
        <authorList>
            <person name="Goeker M."/>
        </authorList>
    </citation>
    <scope>NUCLEOTIDE SEQUENCE [LARGE SCALE GENOMIC DNA]</scope>
    <source>
        <strain evidence="9 10">DSM 103725</strain>
    </source>
</reference>
<comment type="similarity">
    <text evidence="7">Belongs to the class-I aminoacyl-tRNA synthetase family.</text>
</comment>
<keyword evidence="4" id="KW-0862">Zinc</keyword>
<dbReference type="GO" id="GO:0005524">
    <property type="term" value="F:ATP binding"/>
    <property type="evidence" value="ECO:0007669"/>
    <property type="project" value="UniProtKB-KW"/>
</dbReference>
<dbReference type="InterPro" id="IPR014729">
    <property type="entry name" value="Rossmann-like_a/b/a_fold"/>
</dbReference>
<keyword evidence="1 7" id="KW-0436">Ligase</keyword>
<dbReference type="EMBL" id="JACHGY010000001">
    <property type="protein sequence ID" value="MBB6431450.1"/>
    <property type="molecule type" value="Genomic_DNA"/>
</dbReference>
<dbReference type="PANTHER" id="PTHR43311">
    <property type="entry name" value="GLUTAMATE--TRNA LIGASE"/>
    <property type="match status" value="1"/>
</dbReference>